<organism evidence="1 2">
    <name type="scientific">Phenylobacterium haematophilum</name>
    <dbReference type="NCBI Taxonomy" id="98513"/>
    <lineage>
        <taxon>Bacteria</taxon>
        <taxon>Pseudomonadati</taxon>
        <taxon>Pseudomonadota</taxon>
        <taxon>Alphaproteobacteria</taxon>
        <taxon>Caulobacterales</taxon>
        <taxon>Caulobacteraceae</taxon>
        <taxon>Phenylobacterium</taxon>
    </lineage>
</organism>
<evidence type="ECO:0000313" key="1">
    <source>
        <dbReference type="EMBL" id="MBB3891209.1"/>
    </source>
</evidence>
<dbReference type="EMBL" id="JACIDK010000002">
    <property type="protein sequence ID" value="MBB3891209.1"/>
    <property type="molecule type" value="Genomic_DNA"/>
</dbReference>
<comment type="caution">
    <text evidence="1">The sequence shown here is derived from an EMBL/GenBank/DDBJ whole genome shotgun (WGS) entry which is preliminary data.</text>
</comment>
<gene>
    <name evidence="1" type="ORF">GGQ61_001926</name>
</gene>
<accession>A0A839ZZQ7</accession>
<dbReference type="RefSeq" id="WP_183771875.1">
    <property type="nucleotide sequence ID" value="NZ_JACIDK010000002.1"/>
</dbReference>
<keyword evidence="2" id="KW-1185">Reference proteome</keyword>
<name>A0A839ZZQ7_9CAUL</name>
<evidence type="ECO:0000313" key="2">
    <source>
        <dbReference type="Proteomes" id="UP000530564"/>
    </source>
</evidence>
<sequence>MIAHFSIPARDTRATAELFGKIIDGEVMPFPVVPGSWVAIARDGSGVGVEVVPAATAHHQGAGDRDPERAANGPEVMPWETQIRQDGDDHAASGLHVALTTALSVDEVLELGRAAGWRAVHCDRGGVFDLVELWVDNRVLVEVLPPEGTARYLAFYNPQAAAAMFLGPPPAP</sequence>
<evidence type="ECO:0008006" key="3">
    <source>
        <dbReference type="Google" id="ProtNLM"/>
    </source>
</evidence>
<proteinExistence type="predicted"/>
<reference evidence="1 2" key="1">
    <citation type="submission" date="2020-08" db="EMBL/GenBank/DDBJ databases">
        <title>Genomic Encyclopedia of Type Strains, Phase IV (KMG-IV): sequencing the most valuable type-strain genomes for metagenomic binning, comparative biology and taxonomic classification.</title>
        <authorList>
            <person name="Goeker M."/>
        </authorList>
    </citation>
    <scope>NUCLEOTIDE SEQUENCE [LARGE SCALE GENOMIC DNA]</scope>
    <source>
        <strain evidence="1 2">DSM 21793</strain>
    </source>
</reference>
<dbReference type="Proteomes" id="UP000530564">
    <property type="component" value="Unassembled WGS sequence"/>
</dbReference>
<dbReference type="AlphaFoldDB" id="A0A839ZZQ7"/>
<protein>
    <recommendedName>
        <fullName evidence="3">VOC domain-containing protein</fullName>
    </recommendedName>
</protein>